<dbReference type="Proteomes" id="UP000683360">
    <property type="component" value="Unassembled WGS sequence"/>
</dbReference>
<organism evidence="1 2">
    <name type="scientific">Mytilus edulis</name>
    <name type="common">Blue mussel</name>
    <dbReference type="NCBI Taxonomy" id="6550"/>
    <lineage>
        <taxon>Eukaryota</taxon>
        <taxon>Metazoa</taxon>
        <taxon>Spiralia</taxon>
        <taxon>Lophotrochozoa</taxon>
        <taxon>Mollusca</taxon>
        <taxon>Bivalvia</taxon>
        <taxon>Autobranchia</taxon>
        <taxon>Pteriomorphia</taxon>
        <taxon>Mytilida</taxon>
        <taxon>Mytiloidea</taxon>
        <taxon>Mytilidae</taxon>
        <taxon>Mytilinae</taxon>
        <taxon>Mytilus</taxon>
    </lineage>
</organism>
<gene>
    <name evidence="1" type="ORF">MEDL_60834</name>
</gene>
<evidence type="ECO:0000313" key="1">
    <source>
        <dbReference type="EMBL" id="CAG2249045.1"/>
    </source>
</evidence>
<comment type="caution">
    <text evidence="1">The sequence shown here is derived from an EMBL/GenBank/DDBJ whole genome shotgun (WGS) entry which is preliminary data.</text>
</comment>
<dbReference type="InterPro" id="IPR011042">
    <property type="entry name" value="6-blade_b-propeller_TolB-like"/>
</dbReference>
<dbReference type="Gene3D" id="2.120.10.30">
    <property type="entry name" value="TolB, C-terminal domain"/>
    <property type="match status" value="1"/>
</dbReference>
<dbReference type="OrthoDB" id="6131067at2759"/>
<accession>A0A8S3UYP0</accession>
<sequence>MCITGLSVFPDGRMILVDFYFNKRLIIVHSDGSLDSEIPLLPFCPFDVTCIDDKTVAVTLFNDNKIQIIDTKSKQVTKTINTGTGGSITYRQGQILFCEKGKGIVGIQLANYELCTLVEDCTINDFSYITTSDEYLYYTDNGSTVKCYSVKGDKLWDYKDESIMSCPTGIAVDQHGILYVILNKNKCVVLISADGKTCKTLLTAKDKIGESYGICFLINKLCVVSFSGNLLKFDIS</sequence>
<keyword evidence="2" id="KW-1185">Reference proteome</keyword>
<reference evidence="1" key="1">
    <citation type="submission" date="2021-03" db="EMBL/GenBank/DDBJ databases">
        <authorList>
            <person name="Bekaert M."/>
        </authorList>
    </citation>
    <scope>NUCLEOTIDE SEQUENCE</scope>
</reference>
<evidence type="ECO:0000313" key="2">
    <source>
        <dbReference type="Proteomes" id="UP000683360"/>
    </source>
</evidence>
<protein>
    <submittedName>
        <fullName evidence="1">TRIM2_3</fullName>
    </submittedName>
</protein>
<dbReference type="EMBL" id="CAJPWZ010002959">
    <property type="protein sequence ID" value="CAG2249045.1"/>
    <property type="molecule type" value="Genomic_DNA"/>
</dbReference>
<proteinExistence type="predicted"/>
<dbReference type="AlphaFoldDB" id="A0A8S3UYP0"/>
<name>A0A8S3UYP0_MYTED</name>
<dbReference type="SUPFAM" id="SSF101898">
    <property type="entry name" value="NHL repeat"/>
    <property type="match status" value="1"/>
</dbReference>